<dbReference type="Proteomes" id="UP000324897">
    <property type="component" value="Chromosome 3"/>
</dbReference>
<reference evidence="1 2" key="1">
    <citation type="journal article" date="2019" name="Sci. Rep.">
        <title>A high-quality genome of Eragrostis curvula grass provides insights into Poaceae evolution and supports new strategies to enhance forage quality.</title>
        <authorList>
            <person name="Carballo J."/>
            <person name="Santos B.A.C.M."/>
            <person name="Zappacosta D."/>
            <person name="Garbus I."/>
            <person name="Selva J.P."/>
            <person name="Gallo C.A."/>
            <person name="Diaz A."/>
            <person name="Albertini E."/>
            <person name="Caccamo M."/>
            <person name="Echenique V."/>
        </authorList>
    </citation>
    <scope>NUCLEOTIDE SEQUENCE [LARGE SCALE GENOMIC DNA]</scope>
    <source>
        <strain evidence="2">cv. Victoria</strain>
        <tissue evidence="1">Leaf</tissue>
    </source>
</reference>
<name>A0A5J9TPW6_9POAL</name>
<accession>A0A5J9TPW6</accession>
<comment type="caution">
    <text evidence="1">The sequence shown here is derived from an EMBL/GenBank/DDBJ whole genome shotgun (WGS) entry which is preliminary data.</text>
</comment>
<proteinExistence type="predicted"/>
<dbReference type="OrthoDB" id="693131at2759"/>
<organism evidence="1 2">
    <name type="scientific">Eragrostis curvula</name>
    <name type="common">weeping love grass</name>
    <dbReference type="NCBI Taxonomy" id="38414"/>
    <lineage>
        <taxon>Eukaryota</taxon>
        <taxon>Viridiplantae</taxon>
        <taxon>Streptophyta</taxon>
        <taxon>Embryophyta</taxon>
        <taxon>Tracheophyta</taxon>
        <taxon>Spermatophyta</taxon>
        <taxon>Magnoliopsida</taxon>
        <taxon>Liliopsida</taxon>
        <taxon>Poales</taxon>
        <taxon>Poaceae</taxon>
        <taxon>PACMAD clade</taxon>
        <taxon>Chloridoideae</taxon>
        <taxon>Eragrostideae</taxon>
        <taxon>Eragrostidinae</taxon>
        <taxon>Eragrostis</taxon>
    </lineage>
</organism>
<protein>
    <submittedName>
        <fullName evidence="1">Uncharacterized protein</fullName>
    </submittedName>
</protein>
<gene>
    <name evidence="1" type="ORF">EJB05_46554</name>
</gene>
<feature type="non-terminal residue" evidence="1">
    <location>
        <position position="1"/>
    </location>
</feature>
<dbReference type="Gramene" id="TVU12888">
    <property type="protein sequence ID" value="TVU12888"/>
    <property type="gene ID" value="EJB05_46554"/>
</dbReference>
<dbReference type="PANTHER" id="PTHR34835">
    <property type="entry name" value="OS07G0283600 PROTEIN-RELATED"/>
    <property type="match status" value="1"/>
</dbReference>
<evidence type="ECO:0000313" key="1">
    <source>
        <dbReference type="EMBL" id="TVU12888.1"/>
    </source>
</evidence>
<evidence type="ECO:0000313" key="2">
    <source>
        <dbReference type="Proteomes" id="UP000324897"/>
    </source>
</evidence>
<keyword evidence="2" id="KW-1185">Reference proteome</keyword>
<dbReference type="EMBL" id="RWGY01000039">
    <property type="protein sequence ID" value="TVU12888.1"/>
    <property type="molecule type" value="Genomic_DNA"/>
</dbReference>
<sequence>MVVKLVDDLRSKYLVGNKAKTNHVISLLEKDHDEVSFMQTFMLLVIQSVLNPQTSHTVNLRYLYSLLDVNDIPKIDWSDHILDSILLELNRFHQEADNSNNGAQPIKYYGSCLLLLAVV</sequence>
<dbReference type="PANTHER" id="PTHR34835:SF77">
    <property type="entry name" value="OS08G0365200 PROTEIN"/>
    <property type="match status" value="1"/>
</dbReference>
<dbReference type="AlphaFoldDB" id="A0A5J9TPW6"/>